<organism evidence="2 3">
    <name type="scientific">Tunturiibacter empetritectus</name>
    <dbReference type="NCBI Taxonomy" id="3069691"/>
    <lineage>
        <taxon>Bacteria</taxon>
        <taxon>Pseudomonadati</taxon>
        <taxon>Acidobacteriota</taxon>
        <taxon>Terriglobia</taxon>
        <taxon>Terriglobales</taxon>
        <taxon>Acidobacteriaceae</taxon>
        <taxon>Tunturiibacter</taxon>
    </lineage>
</organism>
<dbReference type="AlphaFoldDB" id="A0A7W8IFZ1"/>
<dbReference type="Gene3D" id="1.25.40.10">
    <property type="entry name" value="Tetratricopeptide repeat domain"/>
    <property type="match status" value="1"/>
</dbReference>
<feature type="region of interest" description="Disordered" evidence="1">
    <location>
        <begin position="413"/>
        <end position="440"/>
    </location>
</feature>
<evidence type="ECO:0000313" key="3">
    <source>
        <dbReference type="Proteomes" id="UP000568106"/>
    </source>
</evidence>
<evidence type="ECO:0000256" key="1">
    <source>
        <dbReference type="SAM" id="MobiDB-lite"/>
    </source>
</evidence>
<keyword evidence="3" id="KW-1185">Reference proteome</keyword>
<comment type="caution">
    <text evidence="2">The sequence shown here is derived from an EMBL/GenBank/DDBJ whole genome shotgun (WGS) entry which is preliminary data.</text>
</comment>
<dbReference type="EMBL" id="JACHDY010000001">
    <property type="protein sequence ID" value="MBB5315666.1"/>
    <property type="molecule type" value="Genomic_DNA"/>
</dbReference>
<protein>
    <submittedName>
        <fullName evidence="2">Tetratricopeptide (TPR) repeat protein</fullName>
    </submittedName>
</protein>
<sequence length="440" mass="48589">MRPTPCTLSEKFPESESASQAANLKRFAVQARRRTIKRSVKTLSLLLALALAAPSNSQSYNPAAHTDPVNLTPQVRDAFEHFYDLDYEGALSRFEAVQRANPQSVIAIGNILLTLVFRELYRQDLLDTTYYAHDSFLTSKRNVPVPPPIRDRIESLTNSAVALADQQIKSNPNDANAYFARGYARGMHAAFITLVDHSYVAAARQGLASRNDSEATLRIDPDYADAKMAMGIQQFAVASLPRLVRMLVGIAGVGGNKEKGLDLLRESAAHGIVTPIESRTALSLFLRHDARYVEAIVVQKGLADQYPHDYLFRLEVANLTKDSGNGPAAIALYNAILDDAKKPGYFIEPRLHMTYFGLADTQRGQNQIADAAQNYLKAAAQPTCSDWIRRRAQLNAGEMFDLLHKRDEATKQYELASSGGGDQSQSDAAHRYLKTPYTGK</sequence>
<accession>A0A7W8IFZ1</accession>
<dbReference type="SUPFAM" id="SSF48452">
    <property type="entry name" value="TPR-like"/>
    <property type="match status" value="1"/>
</dbReference>
<gene>
    <name evidence="2" type="ORF">HDF09_000316</name>
</gene>
<proteinExistence type="predicted"/>
<reference evidence="2" key="1">
    <citation type="submission" date="2020-08" db="EMBL/GenBank/DDBJ databases">
        <title>Genomic Encyclopedia of Type Strains, Phase IV (KMG-V): Genome sequencing to study the core and pangenomes of soil and plant-associated prokaryotes.</title>
        <authorList>
            <person name="Whitman W."/>
        </authorList>
    </citation>
    <scope>NUCLEOTIDE SEQUENCE [LARGE SCALE GENOMIC DNA]</scope>
    <source>
        <strain evidence="2">M8UP27</strain>
    </source>
</reference>
<evidence type="ECO:0000313" key="2">
    <source>
        <dbReference type="EMBL" id="MBB5315666.1"/>
    </source>
</evidence>
<dbReference type="Proteomes" id="UP000568106">
    <property type="component" value="Unassembled WGS sequence"/>
</dbReference>
<dbReference type="InterPro" id="IPR011990">
    <property type="entry name" value="TPR-like_helical_dom_sf"/>
</dbReference>
<name>A0A7W8IFZ1_9BACT</name>